<dbReference type="AlphaFoldDB" id="A0A238KPX9"/>
<protein>
    <submittedName>
        <fullName evidence="1">Uncharacterized protein</fullName>
    </submittedName>
</protein>
<evidence type="ECO:0000313" key="2">
    <source>
        <dbReference type="Proteomes" id="UP000203464"/>
    </source>
</evidence>
<organism evidence="1 2">
    <name type="scientific">Octadecabacter ascidiaceicola</name>
    <dbReference type="NCBI Taxonomy" id="1655543"/>
    <lineage>
        <taxon>Bacteria</taxon>
        <taxon>Pseudomonadati</taxon>
        <taxon>Pseudomonadota</taxon>
        <taxon>Alphaproteobacteria</taxon>
        <taxon>Rhodobacterales</taxon>
        <taxon>Roseobacteraceae</taxon>
        <taxon>Octadecabacter</taxon>
    </lineage>
</organism>
<sequence length="37" mass="3781">MPMVNLVKIPAELIDPSGRLACVTGRVLMVGGGDAAK</sequence>
<keyword evidence="2" id="KW-1185">Reference proteome</keyword>
<gene>
    <name evidence="1" type="ORF">OCA8868_03078</name>
</gene>
<name>A0A238KPX9_9RHOB</name>
<accession>A0A238KPX9</accession>
<dbReference type="EMBL" id="FXYD01000006">
    <property type="protein sequence ID" value="SMX44162.1"/>
    <property type="molecule type" value="Genomic_DNA"/>
</dbReference>
<evidence type="ECO:0000313" key="1">
    <source>
        <dbReference type="EMBL" id="SMX44162.1"/>
    </source>
</evidence>
<reference evidence="2" key="1">
    <citation type="submission" date="2017-05" db="EMBL/GenBank/DDBJ databases">
        <authorList>
            <person name="Rodrigo-Torres L."/>
            <person name="Arahal R. D."/>
            <person name="Lucena T."/>
        </authorList>
    </citation>
    <scope>NUCLEOTIDE SEQUENCE [LARGE SCALE GENOMIC DNA]</scope>
    <source>
        <strain evidence="2">CECT 8868</strain>
    </source>
</reference>
<dbReference type="Proteomes" id="UP000203464">
    <property type="component" value="Unassembled WGS sequence"/>
</dbReference>
<proteinExistence type="predicted"/>